<evidence type="ECO:0000256" key="1">
    <source>
        <dbReference type="SAM" id="Coils"/>
    </source>
</evidence>
<feature type="coiled-coil region" evidence="1">
    <location>
        <begin position="109"/>
        <end position="188"/>
    </location>
</feature>
<dbReference type="SUPFAM" id="SSF58100">
    <property type="entry name" value="Bacterial hemolysins"/>
    <property type="match status" value="1"/>
</dbReference>
<dbReference type="Gene3D" id="1.20.5.170">
    <property type="match status" value="1"/>
</dbReference>
<reference evidence="5" key="1">
    <citation type="journal article" date="1997" name="Gene">
        <title>The complete nucleotide sequence and functional organization of Bacillus subtilis bacteriophage SPP1.</title>
        <authorList>
            <person name="Alonso J.C."/>
            <person name="Luder G."/>
            <person name="Stiege A.C."/>
            <person name="Chai S."/>
            <person name="Weise F."/>
            <person name="Trautner T.A."/>
        </authorList>
    </citation>
    <scope>NUCLEOTIDE SEQUENCE [LARGE SCALE GENOMIC DNA]</scope>
</reference>
<dbReference type="EMBL" id="X97918">
    <property type="protein sequence ID" value="CAA66584.1"/>
    <property type="molecule type" value="Genomic_DNA"/>
</dbReference>
<evidence type="ECO:0000313" key="3">
    <source>
        <dbReference type="EMBL" id="CAA61866.1"/>
    </source>
</evidence>
<name>Q38578_BPSPP</name>
<evidence type="ECO:0000256" key="2">
    <source>
        <dbReference type="SAM" id="MobiDB-lite"/>
    </source>
</evidence>
<accession>Q38578</accession>
<feature type="coiled-coil region" evidence="1">
    <location>
        <begin position="30"/>
        <end position="81"/>
    </location>
</feature>
<organism evidence="3">
    <name type="scientific">Bacillus phage SPP1</name>
    <name type="common">Bacteriophage SPP1</name>
    <dbReference type="NCBI Taxonomy" id="10724"/>
    <lineage>
        <taxon>Viruses</taxon>
        <taxon>Duplodnaviria</taxon>
        <taxon>Heunggongvirae</taxon>
        <taxon>Uroviricota</taxon>
        <taxon>Caudoviricetes</taxon>
        <taxon>Trautnerviridae</taxon>
        <taxon>Polsinellivirinae</taxon>
        <taxon>Rivavirus</taxon>
        <taxon>Rivavirus SPP1</taxon>
    </lineage>
</organism>
<reference evidence="3" key="2">
    <citation type="journal article" date="1997" name="J. Mol. Biol.">
        <title>Head morphogenesis genes of the Bacillus subtilis bacteriophage SPP1.</title>
        <authorList>
            <person name="Becker B."/>
            <person name="de la Fuente N."/>
            <person name="Gassel M."/>
            <person name="Guenther D."/>
            <person name="Tavares P."/>
            <person name="Lurz R."/>
            <person name="Trautner T.A."/>
            <person name="Alonso J.C."/>
        </authorList>
    </citation>
    <scope>NUCLEOTIDE SEQUENCE</scope>
</reference>
<keyword evidence="1" id="KW-0175">Coiled coil</keyword>
<dbReference type="EMBL" id="X89721">
    <property type="protein sequence ID" value="CAA61866.1"/>
    <property type="molecule type" value="Genomic_DNA"/>
</dbReference>
<sequence>MAKPEYKGFDIFDREPLAYEQLDPWQKKCVDRLRDENLQARNKVMQLQAENDDLRREVDKLNEENKQLKADNDKLRHLSQTFAGWYVNAVEENEKREQDEPTISIKNACMVLNQWADAYQEEIDELKKENETLKAKKSDKLTVTVNAEHIKSELDDLYQEFKELEKSYDALHDEHDELKERIKGHVERLAYDYDFKEMPNGAGVHYCHDFREIADTVGAKIPNAPFMTARIKAPNVLGDLNNAKIKDIDADKITSGTLKALEIGKKMSEGFEKGVKEAEPFPVMSDKELFGDKLASADLGEAEIINPQTVYFKKAVEQSLKDLDKRIVDALKQALDIKSPTEPTTGPPKATKILTYGDGENDGTESNAQRELNKNQKLKRRN</sequence>
<dbReference type="Proteomes" id="UP000002559">
    <property type="component" value="Segment"/>
</dbReference>
<proteinExistence type="predicted"/>
<dbReference type="PIR" id="S58138">
    <property type="entry name" value="S58138"/>
</dbReference>
<reference evidence="4" key="3">
    <citation type="submission" date="2006-07" db="EMBL/GenBank/DDBJ databases">
        <title>.</title>
        <authorList>
            <person name="Alonso J.C."/>
            <person name="Auzat I."/>
        </authorList>
    </citation>
    <scope>NUCLEOTIDE SEQUENCE</scope>
</reference>
<protein>
    <submittedName>
        <fullName evidence="3">8 protein</fullName>
    </submittedName>
    <submittedName>
        <fullName evidence="4">Bacteriophage SPP1 complete nucleotide sequence</fullName>
    </submittedName>
</protein>
<feature type="region of interest" description="Disordered" evidence="2">
    <location>
        <begin position="338"/>
        <end position="382"/>
    </location>
</feature>
<organismHost>
    <name type="scientific">Bacillus subtilis</name>
    <dbReference type="NCBI Taxonomy" id="1423"/>
</organismHost>
<evidence type="ECO:0000313" key="5">
    <source>
        <dbReference type="Proteomes" id="UP000002559"/>
    </source>
</evidence>
<reference evidence="4" key="4">
    <citation type="submission" date="2006-07" db="EMBL/GenBank/DDBJ databases">
        <title>Analysis of the complete nucleotide sequence and functional organization of Bacillus subtilis bacteriophage SPP1.</title>
        <authorList>
            <person name="Alonso J.C."/>
            <person name="Luder G."/>
            <person name="Stiege A.C."/>
            <person name="Chai S."/>
            <person name="Weise F."/>
            <person name="Trautner T.A."/>
        </authorList>
    </citation>
    <scope>NUCLEOTIDE SEQUENCE</scope>
</reference>
<evidence type="ECO:0000313" key="4">
    <source>
        <dbReference type="EMBL" id="CAA66584.1"/>
    </source>
</evidence>
<dbReference type="RefSeq" id="NP_690666.1">
    <property type="nucleotide sequence ID" value="NC_004166.2"/>
</dbReference>
<gene>
    <name evidence="3" type="primary">8</name>
</gene>
<keyword evidence="5" id="KW-1185">Reference proteome</keyword>
<dbReference type="KEGG" id="vg:955286"/>